<gene>
    <name evidence="1" type="primary">Msh5_0</name>
    <name evidence="1" type="ORF">E2C01_045232</name>
</gene>
<keyword evidence="2" id="KW-1185">Reference proteome</keyword>
<dbReference type="AlphaFoldDB" id="A0A5B7G2M1"/>
<accession>A0A5B7G2M1</accession>
<dbReference type="InterPro" id="IPR036187">
    <property type="entry name" value="DNA_mismatch_repair_MutS_sf"/>
</dbReference>
<comment type="caution">
    <text evidence="1">The sequence shown here is derived from an EMBL/GenBank/DDBJ whole genome shotgun (WGS) entry which is preliminary data.</text>
</comment>
<organism evidence="1 2">
    <name type="scientific">Portunus trituberculatus</name>
    <name type="common">Swimming crab</name>
    <name type="synonym">Neptunus trituberculatus</name>
    <dbReference type="NCBI Taxonomy" id="210409"/>
    <lineage>
        <taxon>Eukaryota</taxon>
        <taxon>Metazoa</taxon>
        <taxon>Ecdysozoa</taxon>
        <taxon>Arthropoda</taxon>
        <taxon>Crustacea</taxon>
        <taxon>Multicrustacea</taxon>
        <taxon>Malacostraca</taxon>
        <taxon>Eumalacostraca</taxon>
        <taxon>Eucarida</taxon>
        <taxon>Decapoda</taxon>
        <taxon>Pleocyemata</taxon>
        <taxon>Brachyura</taxon>
        <taxon>Eubrachyura</taxon>
        <taxon>Portunoidea</taxon>
        <taxon>Portunidae</taxon>
        <taxon>Portuninae</taxon>
        <taxon>Portunus</taxon>
    </lineage>
</organism>
<sequence length="132" mass="14957">MSPGKRRFSGLGEVMRRVAALELTHLPQEVDSCCMIYLPHVGYLLAFPPSPELDASLSPAGYSLPGLHFMFKTADMVFYKSDTCYELDRELGDIHVEIANHETRIMLRLMDALLHHAHAFLALVDRALMLDW</sequence>
<protein>
    <submittedName>
        <fullName evidence="1">MutS 5</fullName>
    </submittedName>
</protein>
<evidence type="ECO:0000313" key="2">
    <source>
        <dbReference type="Proteomes" id="UP000324222"/>
    </source>
</evidence>
<dbReference type="SUPFAM" id="SSF48334">
    <property type="entry name" value="DNA repair protein MutS, domain III"/>
    <property type="match status" value="1"/>
</dbReference>
<dbReference type="Proteomes" id="UP000324222">
    <property type="component" value="Unassembled WGS sequence"/>
</dbReference>
<reference evidence="1 2" key="1">
    <citation type="submission" date="2019-05" db="EMBL/GenBank/DDBJ databases">
        <title>Another draft genome of Portunus trituberculatus and its Hox gene families provides insights of decapod evolution.</title>
        <authorList>
            <person name="Jeong J.-H."/>
            <person name="Song I."/>
            <person name="Kim S."/>
            <person name="Choi T."/>
            <person name="Kim D."/>
            <person name="Ryu S."/>
            <person name="Kim W."/>
        </authorList>
    </citation>
    <scope>NUCLEOTIDE SEQUENCE [LARGE SCALE GENOMIC DNA]</scope>
    <source>
        <tissue evidence="1">Muscle</tissue>
    </source>
</reference>
<name>A0A5B7G2M1_PORTR</name>
<evidence type="ECO:0000313" key="1">
    <source>
        <dbReference type="EMBL" id="MPC51388.1"/>
    </source>
</evidence>
<dbReference type="OrthoDB" id="29596at2759"/>
<dbReference type="EMBL" id="VSRR010010141">
    <property type="protein sequence ID" value="MPC51388.1"/>
    <property type="molecule type" value="Genomic_DNA"/>
</dbReference>
<proteinExistence type="predicted"/>